<organism evidence="2 3">
    <name type="scientific">Microbacterium rhizosphaerae</name>
    <dbReference type="NCBI Taxonomy" id="1678237"/>
    <lineage>
        <taxon>Bacteria</taxon>
        <taxon>Bacillati</taxon>
        <taxon>Actinomycetota</taxon>
        <taxon>Actinomycetes</taxon>
        <taxon>Micrococcales</taxon>
        <taxon>Microbacteriaceae</taxon>
        <taxon>Microbacterium</taxon>
    </lineage>
</organism>
<protein>
    <recommendedName>
        <fullName evidence="4">DUF4232 domain-containing protein</fullName>
    </recommendedName>
</protein>
<reference evidence="2 3" key="1">
    <citation type="submission" date="2023-11" db="EMBL/GenBank/DDBJ databases">
        <title>Genome sequence of Microbacterium rhizosphaerae KACC 19337.</title>
        <authorList>
            <person name="Choi H."/>
            <person name="Kim S."/>
            <person name="Kim Y."/>
            <person name="Kwon S.-W."/>
            <person name="Heo J."/>
        </authorList>
    </citation>
    <scope>NUCLEOTIDE SEQUENCE [LARGE SCALE GENOMIC DNA]</scope>
    <source>
        <strain evidence="2 3">KACC 19337</strain>
    </source>
</reference>
<feature type="signal peptide" evidence="1">
    <location>
        <begin position="1"/>
        <end position="32"/>
    </location>
</feature>
<dbReference type="PROSITE" id="PS51257">
    <property type="entry name" value="PROKAR_LIPOPROTEIN"/>
    <property type="match status" value="1"/>
</dbReference>
<proteinExistence type="predicted"/>
<evidence type="ECO:0008006" key="4">
    <source>
        <dbReference type="Google" id="ProtNLM"/>
    </source>
</evidence>
<dbReference type="RefSeq" id="WP_320942459.1">
    <property type="nucleotide sequence ID" value="NZ_BAABEU010000003.1"/>
</dbReference>
<gene>
    <name evidence="2" type="ORF">SM116_00205</name>
</gene>
<accession>A0ABZ0SMN0</accession>
<evidence type="ECO:0000313" key="2">
    <source>
        <dbReference type="EMBL" id="WPR89745.1"/>
    </source>
</evidence>
<sequence>MSRSARVTAGALAVFAVALGALVGCSSNPSPASSSAPPSASASAPGTAAVGAAWLDAGKGTAVVSMGSSTCPPKAGDASASGQTVTVEFSLPTGKTACTADYAPRASYVALPAGVDPTKEVEIVAKGALSGTVKLAALPSMPAAGGENAPSAGWIEGAGSGSELPNGSFAFATWGSSTCPPSVGSVTATGAAAVVVQLTASAETACTMDMVPRAGLTAVPATVTGDAVKVAFLGAGAAGTADMLGTR</sequence>
<name>A0ABZ0SMN0_9MICO</name>
<evidence type="ECO:0000313" key="3">
    <source>
        <dbReference type="Proteomes" id="UP001323798"/>
    </source>
</evidence>
<keyword evidence="1" id="KW-0732">Signal</keyword>
<feature type="chain" id="PRO_5045112593" description="DUF4232 domain-containing protein" evidence="1">
    <location>
        <begin position="33"/>
        <end position="247"/>
    </location>
</feature>
<evidence type="ECO:0000256" key="1">
    <source>
        <dbReference type="SAM" id="SignalP"/>
    </source>
</evidence>
<dbReference type="Proteomes" id="UP001323798">
    <property type="component" value="Chromosome"/>
</dbReference>
<dbReference type="EMBL" id="CP139368">
    <property type="protein sequence ID" value="WPR89745.1"/>
    <property type="molecule type" value="Genomic_DNA"/>
</dbReference>
<keyword evidence="3" id="KW-1185">Reference proteome</keyword>